<keyword evidence="2" id="KW-1185">Reference proteome</keyword>
<dbReference type="EMBL" id="CP020563">
    <property type="protein sequence ID" value="ARF76545.1"/>
    <property type="molecule type" value="Genomic_DNA"/>
</dbReference>
<organism evidence="1 2">
    <name type="scientific">Kitasatospora albolonga</name>
    <dbReference type="NCBI Taxonomy" id="68173"/>
    <lineage>
        <taxon>Bacteria</taxon>
        <taxon>Bacillati</taxon>
        <taxon>Actinomycetota</taxon>
        <taxon>Actinomycetes</taxon>
        <taxon>Kitasatosporales</taxon>
        <taxon>Streptomycetaceae</taxon>
        <taxon>Kitasatospora</taxon>
    </lineage>
</organism>
<dbReference type="Proteomes" id="UP000192251">
    <property type="component" value="Chromosome"/>
</dbReference>
<evidence type="ECO:0000313" key="2">
    <source>
        <dbReference type="Proteomes" id="UP000192251"/>
    </source>
</evidence>
<name>A0ABC8C3Z6_9ACTN</name>
<gene>
    <name evidence="1" type="ORF">B7C62_32845</name>
</gene>
<dbReference type="AlphaFoldDB" id="A0ABC8C3Z6"/>
<protein>
    <recommendedName>
        <fullName evidence="3">MmcQ/YjbR family DNA-binding protein</fullName>
    </recommendedName>
</protein>
<sequence>MTTRKHAPVTAADVRSAALSLPDTAEKLAWGQPTFRVAGKIFASLGDDDTAMGVKCPKEDRAELIATEPEKFFLKEGHDDHYAWMRVRLAALEDAGELAAILTDAWRQVAPRRLLAAHPELELPEGG</sequence>
<dbReference type="SUPFAM" id="SSF142906">
    <property type="entry name" value="YjbR-like"/>
    <property type="match status" value="1"/>
</dbReference>
<dbReference type="KEGG" id="kab:B7C62_32845"/>
<evidence type="ECO:0000313" key="1">
    <source>
        <dbReference type="EMBL" id="ARF76545.1"/>
    </source>
</evidence>
<dbReference type="Gene3D" id="3.90.1150.30">
    <property type="match status" value="1"/>
</dbReference>
<proteinExistence type="predicted"/>
<reference evidence="1 2" key="1">
    <citation type="submission" date="2017-04" db="EMBL/GenBank/DDBJ databases">
        <title>The complete genome sequence of Streptomyces albolongus YIM 101047, the producer of novel bafilomycins and novel odoriferous sesquiterpenoids.</title>
        <authorList>
            <person name="Yin M."/>
            <person name="Jiang Y."/>
        </authorList>
    </citation>
    <scope>NUCLEOTIDE SEQUENCE [LARGE SCALE GENOMIC DNA]</scope>
    <source>
        <strain evidence="1 2">YIM 101047</strain>
    </source>
</reference>
<evidence type="ECO:0008006" key="3">
    <source>
        <dbReference type="Google" id="ProtNLM"/>
    </source>
</evidence>
<dbReference type="Pfam" id="PF04237">
    <property type="entry name" value="YjbR"/>
    <property type="match status" value="1"/>
</dbReference>
<dbReference type="InterPro" id="IPR058532">
    <property type="entry name" value="YjbR/MT2646/Rv2570-like"/>
</dbReference>
<accession>A0ABC8C3Z6</accession>
<dbReference type="InterPro" id="IPR038056">
    <property type="entry name" value="YjbR-like_sf"/>
</dbReference>
<dbReference type="RefSeq" id="WP_084752222.1">
    <property type="nucleotide sequence ID" value="NZ_CP020563.1"/>
</dbReference>